<name>A0A699IA12_TANCI</name>
<evidence type="ECO:0000313" key="1">
    <source>
        <dbReference type="EMBL" id="GEZ46384.1"/>
    </source>
</evidence>
<protein>
    <submittedName>
        <fullName evidence="1">Uncharacterized protein</fullName>
    </submittedName>
</protein>
<comment type="caution">
    <text evidence="1">The sequence shown here is derived from an EMBL/GenBank/DDBJ whole genome shotgun (WGS) entry which is preliminary data.</text>
</comment>
<dbReference type="AlphaFoldDB" id="A0A699IA12"/>
<proteinExistence type="predicted"/>
<organism evidence="1">
    <name type="scientific">Tanacetum cinerariifolium</name>
    <name type="common">Dalmatian daisy</name>
    <name type="synonym">Chrysanthemum cinerariifolium</name>
    <dbReference type="NCBI Taxonomy" id="118510"/>
    <lineage>
        <taxon>Eukaryota</taxon>
        <taxon>Viridiplantae</taxon>
        <taxon>Streptophyta</taxon>
        <taxon>Embryophyta</taxon>
        <taxon>Tracheophyta</taxon>
        <taxon>Spermatophyta</taxon>
        <taxon>Magnoliopsida</taxon>
        <taxon>eudicotyledons</taxon>
        <taxon>Gunneridae</taxon>
        <taxon>Pentapetalae</taxon>
        <taxon>asterids</taxon>
        <taxon>campanulids</taxon>
        <taxon>Asterales</taxon>
        <taxon>Asteraceae</taxon>
        <taxon>Asteroideae</taxon>
        <taxon>Anthemideae</taxon>
        <taxon>Anthemidinae</taxon>
        <taxon>Tanacetum</taxon>
    </lineage>
</organism>
<gene>
    <name evidence="1" type="ORF">Tci_518357</name>
</gene>
<accession>A0A699IA12</accession>
<reference evidence="1" key="1">
    <citation type="journal article" date="2019" name="Sci. Rep.">
        <title>Draft genome of Tanacetum cinerariifolium, the natural source of mosquito coil.</title>
        <authorList>
            <person name="Yamashiro T."/>
            <person name="Shiraishi A."/>
            <person name="Satake H."/>
            <person name="Nakayama K."/>
        </authorList>
    </citation>
    <scope>NUCLEOTIDE SEQUENCE</scope>
</reference>
<sequence length="228" mass="25980">MVYDTTPLSSSPKPKTGRFRRCKSFIHHMGSCYGLLFGHLTKTFMLKKNFEQLFLMIYEALKEMLSSMVSKEVNKIDKTSVLIYVAEGLLLERQKTQADVAAMIAKAIKKEHDNLHAERHKTFEHGTYSLGESSFGQGMDQDQDPPGSCTQEQLDEFDAWMDGFGSNDDEVPDDKVSQELLKEMSGELDEAKLQKDVDEMLRQRCNSGDEHHIMLIRCKTISRVTLFG</sequence>
<dbReference type="EMBL" id="BKCJ010282001">
    <property type="protein sequence ID" value="GEZ46384.1"/>
    <property type="molecule type" value="Genomic_DNA"/>
</dbReference>